<keyword evidence="2" id="KW-0963">Cytoplasm</keyword>
<gene>
    <name evidence="6" type="primary">phaC</name>
    <name evidence="6" type="ORF">F4Y60_07570</name>
</gene>
<evidence type="ECO:0000256" key="3">
    <source>
        <dbReference type="ARBA" id="ARBA00022679"/>
    </source>
</evidence>
<dbReference type="PANTHER" id="PTHR36837">
    <property type="entry name" value="POLY(3-HYDROXYALKANOATE) POLYMERASE SUBUNIT PHAC"/>
    <property type="match status" value="1"/>
</dbReference>
<protein>
    <submittedName>
        <fullName evidence="6">Class I poly(R)-hydroxyalkanoic acid synthase</fullName>
    </submittedName>
</protein>
<dbReference type="PANTHER" id="PTHR36837:SF5">
    <property type="entry name" value="POLY-3-HYDROXYBUTYRATE SYNTHASE"/>
    <property type="match status" value="1"/>
</dbReference>
<dbReference type="GO" id="GO:0042619">
    <property type="term" value="P:poly-hydroxybutyrate biosynthetic process"/>
    <property type="evidence" value="ECO:0007669"/>
    <property type="project" value="InterPro"/>
</dbReference>
<evidence type="ECO:0000256" key="2">
    <source>
        <dbReference type="ARBA" id="ARBA00022490"/>
    </source>
</evidence>
<comment type="subcellular location">
    <subcellularLocation>
        <location evidence="1">Cytoplasm</location>
    </subcellularLocation>
</comment>
<keyword evidence="4" id="KW-0012">Acyltransferase</keyword>
<accession>A0A6B0Y1H0</accession>
<evidence type="ECO:0000256" key="1">
    <source>
        <dbReference type="ARBA" id="ARBA00004496"/>
    </source>
</evidence>
<dbReference type="GO" id="GO:0005737">
    <property type="term" value="C:cytoplasm"/>
    <property type="evidence" value="ECO:0007669"/>
    <property type="project" value="UniProtKB-SubCell"/>
</dbReference>
<feature type="domain" description="Poly-beta-hydroxybutyrate polymerase N-terminal" evidence="5">
    <location>
        <begin position="107"/>
        <end position="278"/>
    </location>
</feature>
<name>A0A6B0Y1H0_9RHOB</name>
<dbReference type="GO" id="GO:0016746">
    <property type="term" value="F:acyltransferase activity"/>
    <property type="evidence" value="ECO:0007669"/>
    <property type="project" value="UniProtKB-KW"/>
</dbReference>
<dbReference type="InterPro" id="IPR010941">
    <property type="entry name" value="PhaC_N"/>
</dbReference>
<proteinExistence type="predicted"/>
<dbReference type="Pfam" id="PF07167">
    <property type="entry name" value="PhaC_N"/>
    <property type="match status" value="1"/>
</dbReference>
<dbReference type="InterPro" id="IPR051321">
    <property type="entry name" value="PHA/PHB_synthase"/>
</dbReference>
<comment type="caution">
    <text evidence="6">The sequence shown here is derived from an EMBL/GenBank/DDBJ whole genome shotgun (WGS) entry which is preliminary data.</text>
</comment>
<dbReference type="InterPro" id="IPR029058">
    <property type="entry name" value="AB_hydrolase_fold"/>
</dbReference>
<evidence type="ECO:0000313" key="6">
    <source>
        <dbReference type="EMBL" id="MXY33937.1"/>
    </source>
</evidence>
<evidence type="ECO:0000256" key="4">
    <source>
        <dbReference type="ARBA" id="ARBA00023315"/>
    </source>
</evidence>
<organism evidence="6">
    <name type="scientific">Boseongicola sp. SB0664_bin_43</name>
    <dbReference type="NCBI Taxonomy" id="2604844"/>
    <lineage>
        <taxon>Bacteria</taxon>
        <taxon>Pseudomonadati</taxon>
        <taxon>Pseudomonadota</taxon>
        <taxon>Alphaproteobacteria</taxon>
        <taxon>Rhodobacterales</taxon>
        <taxon>Paracoccaceae</taxon>
        <taxon>Boseongicola</taxon>
    </lineage>
</organism>
<dbReference type="SUPFAM" id="SSF53474">
    <property type="entry name" value="alpha/beta-Hydrolases"/>
    <property type="match status" value="1"/>
</dbReference>
<dbReference type="AlphaFoldDB" id="A0A6B0Y1H0"/>
<dbReference type="InterPro" id="IPR010963">
    <property type="entry name" value="PHA_synth_I"/>
</dbReference>
<sequence length="600" mass="66446">MATKESDEDPDQLEELHKNLARIEELSERLAVAISRKKAPNPDLQGPGQELYAKAASAYVAELVESPSKVFETQVAYWTKALTHFVDAQKSLMQGSLEPPEDNTPADPRFAGDLWAQHPYFNFIKQQYLISAEAISNAVDGLDDLNETDRKRMRYFTRQIIDMMSPANFLGTNPEALAKAVETNGQSLVDGLENLVRDIEESDGELMVTLADKKAFEVGSNIASTEGSVVFRNEILELIQFAPTTQTVHETPLLVFPPWINKYYILDLKPKNSLIKWIVDQGYTLFVVSWKNPDASYRDFGMADYVEKGFLTAIDEVKAVTGEKRINVAGYCIGGTALSLALALLEKRGDKSIGCATFFTTLTDFKDQGEFTVFLTDDFVDAIEAQCNQAGVLENRIMSRTFSFLRSNDLIYGPAIRSYLMGEAPPAFDLLYWNGDGTHLPAAMLMEYLRGLCQQNRFAREGFEILGETVRVGDIKVPACAVACETDHIAAWTSCYEGFRQMGSNSKTFLLSESGHIAGIVNPPSRNKYGHYTNHGLPADAAAWKDTATFNEGSWWPAWNRWLEARSGSETGARVPGSAQSHPVLAAAPGTYVKEVVEVG</sequence>
<reference evidence="6" key="1">
    <citation type="submission" date="2019-09" db="EMBL/GenBank/DDBJ databases">
        <title>Characterisation of the sponge microbiome using genome-centric metagenomics.</title>
        <authorList>
            <person name="Engelberts J.P."/>
            <person name="Robbins S.J."/>
            <person name="De Goeij J.M."/>
            <person name="Aranda M."/>
            <person name="Bell S.C."/>
            <person name="Webster N.S."/>
        </authorList>
    </citation>
    <scope>NUCLEOTIDE SEQUENCE</scope>
    <source>
        <strain evidence="6">SB0664_bin_43</strain>
    </source>
</reference>
<dbReference type="Gene3D" id="3.40.50.1820">
    <property type="entry name" value="alpha/beta hydrolase"/>
    <property type="match status" value="1"/>
</dbReference>
<dbReference type="EMBL" id="VXRY01000302">
    <property type="protein sequence ID" value="MXY33937.1"/>
    <property type="molecule type" value="Genomic_DNA"/>
</dbReference>
<keyword evidence="3" id="KW-0808">Transferase</keyword>
<dbReference type="NCBIfam" id="TIGR01838">
    <property type="entry name" value="PHA_synth_I"/>
    <property type="match status" value="1"/>
</dbReference>
<evidence type="ECO:0000259" key="5">
    <source>
        <dbReference type="Pfam" id="PF07167"/>
    </source>
</evidence>